<organism evidence="4 5">
    <name type="scientific">Phragmitibacter flavus</name>
    <dbReference type="NCBI Taxonomy" id="2576071"/>
    <lineage>
        <taxon>Bacteria</taxon>
        <taxon>Pseudomonadati</taxon>
        <taxon>Verrucomicrobiota</taxon>
        <taxon>Verrucomicrobiia</taxon>
        <taxon>Verrucomicrobiales</taxon>
        <taxon>Verrucomicrobiaceae</taxon>
        <taxon>Phragmitibacter</taxon>
    </lineage>
</organism>
<dbReference type="GO" id="GO:0016491">
    <property type="term" value="F:oxidoreductase activity"/>
    <property type="evidence" value="ECO:0007669"/>
    <property type="project" value="UniProtKB-KW"/>
</dbReference>
<evidence type="ECO:0000256" key="1">
    <source>
        <dbReference type="ARBA" id="ARBA00006484"/>
    </source>
</evidence>
<evidence type="ECO:0000313" key="4">
    <source>
        <dbReference type="EMBL" id="TLD71282.1"/>
    </source>
</evidence>
<evidence type="ECO:0000256" key="2">
    <source>
        <dbReference type="ARBA" id="ARBA00023002"/>
    </source>
</evidence>
<dbReference type="InterPro" id="IPR036291">
    <property type="entry name" value="NAD(P)-bd_dom_sf"/>
</dbReference>
<evidence type="ECO:0000256" key="3">
    <source>
        <dbReference type="SAM" id="MobiDB-lite"/>
    </source>
</evidence>
<dbReference type="EMBL" id="VAUV01000005">
    <property type="protein sequence ID" value="TLD71282.1"/>
    <property type="molecule type" value="Genomic_DNA"/>
</dbReference>
<dbReference type="PANTHER" id="PTHR24320">
    <property type="entry name" value="RETINOL DEHYDROGENASE"/>
    <property type="match status" value="1"/>
</dbReference>
<dbReference type="RefSeq" id="WP_138085497.1">
    <property type="nucleotide sequence ID" value="NZ_VAUV01000005.1"/>
</dbReference>
<protein>
    <submittedName>
        <fullName evidence="4">SDR family NAD(P)-dependent oxidoreductase</fullName>
    </submittedName>
</protein>
<keyword evidence="2" id="KW-0560">Oxidoreductase</keyword>
<proteinExistence type="inferred from homology"/>
<comment type="similarity">
    <text evidence="1">Belongs to the short-chain dehydrogenases/reductases (SDR) family.</text>
</comment>
<evidence type="ECO:0000313" key="5">
    <source>
        <dbReference type="Proteomes" id="UP000306196"/>
    </source>
</evidence>
<comment type="caution">
    <text evidence="4">The sequence shown here is derived from an EMBL/GenBank/DDBJ whole genome shotgun (WGS) entry which is preliminary data.</text>
</comment>
<dbReference type="OrthoDB" id="9809821at2"/>
<dbReference type="PANTHER" id="PTHR24320:SF283">
    <property type="entry name" value="RETINOL DEHYDROGENASE 11"/>
    <property type="match status" value="1"/>
</dbReference>
<dbReference type="SUPFAM" id="SSF51735">
    <property type="entry name" value="NAD(P)-binding Rossmann-fold domains"/>
    <property type="match status" value="1"/>
</dbReference>
<gene>
    <name evidence="4" type="ORF">FEM03_07055</name>
</gene>
<keyword evidence="5" id="KW-1185">Reference proteome</keyword>
<name>A0A5R8KG52_9BACT</name>
<sequence length="306" mass="32427">MKSSKIGYSVMTGGTSGLGLVAARMIVERGNKLFVGKRSPGPAPVGHAIPLQLASIISVREFCRQVHETCNHCGIDLLVLNAGGNFPLEKTADGFEMNFAVNHLAHYLIVRELLPILNPGSRVLLTTSGTHDPEEGAAVPAPKHANGHRLAYPETDPDLDDSKSRAAGRAYSASKLCNLLTAQALARHALIRSKGIRVVAYSPGPTPGTGLVAARGLAIGLAFRYVLPLVAKFVPALHTPELAGSTLAELALGEIQPPDGQIYVLLKKGKVTFPAPSALARDENTITRMWSDSASLLDLQGELERA</sequence>
<dbReference type="Pfam" id="PF00106">
    <property type="entry name" value="adh_short"/>
    <property type="match status" value="1"/>
</dbReference>
<dbReference type="Gene3D" id="3.40.50.720">
    <property type="entry name" value="NAD(P)-binding Rossmann-like Domain"/>
    <property type="match status" value="1"/>
</dbReference>
<dbReference type="InterPro" id="IPR002347">
    <property type="entry name" value="SDR_fam"/>
</dbReference>
<dbReference type="AlphaFoldDB" id="A0A5R8KG52"/>
<accession>A0A5R8KG52</accession>
<reference evidence="4 5" key="1">
    <citation type="submission" date="2019-05" db="EMBL/GenBank/DDBJ databases">
        <title>Verrucobacter flavum gen. nov., sp. nov. a new member of the family Verrucomicrobiaceae.</title>
        <authorList>
            <person name="Szuroczki S."/>
            <person name="Abbaszade G."/>
            <person name="Szabo A."/>
            <person name="Felfoldi T."/>
            <person name="Schumann P."/>
            <person name="Boka K."/>
            <person name="Keki Z."/>
            <person name="Toumi M."/>
            <person name="Toth E."/>
        </authorList>
    </citation>
    <scope>NUCLEOTIDE SEQUENCE [LARGE SCALE GENOMIC DNA]</scope>
    <source>
        <strain evidence="4 5">MG-N-17</strain>
    </source>
</reference>
<feature type="region of interest" description="Disordered" evidence="3">
    <location>
        <begin position="132"/>
        <end position="164"/>
    </location>
</feature>
<dbReference type="PRINTS" id="PR00081">
    <property type="entry name" value="GDHRDH"/>
</dbReference>
<dbReference type="Proteomes" id="UP000306196">
    <property type="component" value="Unassembled WGS sequence"/>
</dbReference>